<dbReference type="Pfam" id="PF00795">
    <property type="entry name" value="CN_hydrolase"/>
    <property type="match status" value="1"/>
</dbReference>
<feature type="transmembrane region" description="Helical" evidence="9">
    <location>
        <begin position="201"/>
        <end position="224"/>
    </location>
</feature>
<dbReference type="Pfam" id="PF20154">
    <property type="entry name" value="LNT_N"/>
    <property type="match status" value="1"/>
</dbReference>
<comment type="similarity">
    <text evidence="2 9">Belongs to the CN hydrolase family. Apolipoprotein N-acyltransferase subfamily.</text>
</comment>
<dbReference type="PROSITE" id="PS50263">
    <property type="entry name" value="CN_HYDROLASE"/>
    <property type="match status" value="1"/>
</dbReference>
<dbReference type="UniPathway" id="UPA00666"/>
<dbReference type="HAMAP" id="MF_01148">
    <property type="entry name" value="Lnt"/>
    <property type="match status" value="1"/>
</dbReference>
<dbReference type="InterPro" id="IPR004563">
    <property type="entry name" value="Apolipo_AcylTrfase"/>
</dbReference>
<comment type="pathway">
    <text evidence="9">Protein modification; lipoprotein biosynthesis (N-acyl transfer).</text>
</comment>
<feature type="transmembrane region" description="Helical" evidence="9">
    <location>
        <begin position="12"/>
        <end position="30"/>
    </location>
</feature>
<reference evidence="11 12" key="1">
    <citation type="submission" date="2019-02" db="EMBL/GenBank/DDBJ databases">
        <title>Aquabacterium sp. strain KMB7.</title>
        <authorList>
            <person name="Chen W.-M."/>
        </authorList>
    </citation>
    <scope>NUCLEOTIDE SEQUENCE [LARGE SCALE GENOMIC DNA]</scope>
    <source>
        <strain evidence="11 12">KMB7</strain>
    </source>
</reference>
<dbReference type="PANTHER" id="PTHR38686:SF1">
    <property type="entry name" value="APOLIPOPROTEIN N-ACYLTRANSFERASE"/>
    <property type="match status" value="1"/>
</dbReference>
<dbReference type="Gene3D" id="3.60.110.10">
    <property type="entry name" value="Carbon-nitrogen hydrolase"/>
    <property type="match status" value="1"/>
</dbReference>
<dbReference type="CDD" id="cd07571">
    <property type="entry name" value="ALP_N-acyl_transferase"/>
    <property type="match status" value="1"/>
</dbReference>
<dbReference type="AlphaFoldDB" id="A0A4Q9H5A0"/>
<evidence type="ECO:0000256" key="6">
    <source>
        <dbReference type="ARBA" id="ARBA00022989"/>
    </source>
</evidence>
<proteinExistence type="inferred from homology"/>
<accession>A0A4Q9H5A0</accession>
<evidence type="ECO:0000256" key="9">
    <source>
        <dbReference type="HAMAP-Rule" id="MF_01148"/>
    </source>
</evidence>
<evidence type="ECO:0000256" key="3">
    <source>
        <dbReference type="ARBA" id="ARBA00022475"/>
    </source>
</evidence>
<dbReference type="InterPro" id="IPR036526">
    <property type="entry name" value="C-N_Hydrolase_sf"/>
</dbReference>
<dbReference type="EMBL" id="SIXI01000002">
    <property type="protein sequence ID" value="TBO32487.1"/>
    <property type="molecule type" value="Genomic_DNA"/>
</dbReference>
<keyword evidence="4 9" id="KW-0808">Transferase</keyword>
<keyword evidence="8 9" id="KW-0012">Acyltransferase</keyword>
<dbReference type="PANTHER" id="PTHR38686">
    <property type="entry name" value="APOLIPOPROTEIN N-ACYLTRANSFERASE"/>
    <property type="match status" value="1"/>
</dbReference>
<dbReference type="InterPro" id="IPR045378">
    <property type="entry name" value="LNT_N"/>
</dbReference>
<feature type="transmembrane region" description="Helical" evidence="9">
    <location>
        <begin position="95"/>
        <end position="119"/>
    </location>
</feature>
<comment type="subcellular location">
    <subcellularLocation>
        <location evidence="1 9">Cell membrane</location>
        <topology evidence="1 9">Multi-pass membrane protein</topology>
    </subcellularLocation>
</comment>
<evidence type="ECO:0000256" key="2">
    <source>
        <dbReference type="ARBA" id="ARBA00010065"/>
    </source>
</evidence>
<comment type="function">
    <text evidence="9">Catalyzes the phospholipid dependent N-acylation of the N-terminal cysteine of apolipoprotein, the last step in lipoprotein maturation.</text>
</comment>
<dbReference type="GO" id="GO:0016410">
    <property type="term" value="F:N-acyltransferase activity"/>
    <property type="evidence" value="ECO:0007669"/>
    <property type="project" value="UniProtKB-UniRule"/>
</dbReference>
<feature type="transmembrane region" description="Helical" evidence="9">
    <location>
        <begin position="36"/>
        <end position="57"/>
    </location>
</feature>
<keyword evidence="6 9" id="KW-1133">Transmembrane helix</keyword>
<comment type="catalytic activity">
    <reaction evidence="9">
        <text>N-terminal S-1,2-diacyl-sn-glyceryl-L-cysteinyl-[lipoprotein] + a glycerophospholipid = N-acyl-S-1,2-diacyl-sn-glyceryl-L-cysteinyl-[lipoprotein] + a 2-acyl-sn-glycero-3-phospholipid + H(+)</text>
        <dbReference type="Rhea" id="RHEA:48228"/>
        <dbReference type="Rhea" id="RHEA-COMP:14681"/>
        <dbReference type="Rhea" id="RHEA-COMP:14684"/>
        <dbReference type="ChEBI" id="CHEBI:15378"/>
        <dbReference type="ChEBI" id="CHEBI:136912"/>
        <dbReference type="ChEBI" id="CHEBI:140656"/>
        <dbReference type="ChEBI" id="CHEBI:140657"/>
        <dbReference type="ChEBI" id="CHEBI:140660"/>
        <dbReference type="EC" id="2.3.1.269"/>
    </reaction>
</comment>
<feature type="transmembrane region" description="Helical" evidence="9">
    <location>
        <begin position="174"/>
        <end position="194"/>
    </location>
</feature>
<keyword evidence="5 9" id="KW-0812">Transmembrane</keyword>
<dbReference type="OrthoDB" id="9804277at2"/>
<dbReference type="GO" id="GO:0005886">
    <property type="term" value="C:plasma membrane"/>
    <property type="evidence" value="ECO:0007669"/>
    <property type="project" value="UniProtKB-SubCell"/>
</dbReference>
<evidence type="ECO:0000256" key="7">
    <source>
        <dbReference type="ARBA" id="ARBA00023136"/>
    </source>
</evidence>
<keyword evidence="11" id="KW-0449">Lipoprotein</keyword>
<dbReference type="Proteomes" id="UP000292120">
    <property type="component" value="Unassembled WGS sequence"/>
</dbReference>
<protein>
    <recommendedName>
        <fullName evidence="9">Apolipoprotein N-acyltransferase</fullName>
        <shortName evidence="9">ALP N-acyltransferase</shortName>
        <ecNumber evidence="9">2.3.1.269</ecNumber>
    </recommendedName>
</protein>
<evidence type="ECO:0000259" key="10">
    <source>
        <dbReference type="PROSITE" id="PS50263"/>
    </source>
</evidence>
<feature type="transmembrane region" description="Helical" evidence="9">
    <location>
        <begin position="496"/>
        <end position="514"/>
    </location>
</feature>
<sequence length="518" mass="55701">MGTVVLSGWRWTLPGLVLGALMALAFTPWVHRSSAALPGLLAMGVLAALVAMLSRAARPGQGGWLLWGFATAWFTGGTAWLYVSLHKFGGLPSWLAVLSIVLLSGALALYMAAAGALWVRWRRGQWWADAALFGALWCLAEVARALIFTGFPWASSGYSQVDTPLAALAPWLGVYGIGWVAATLAAALALAAVLRRGLVRAAAMVLGLMLAMQAAQVGGVGQWAQPVGAPLSVSLVQGNVPQNEKFEASFQIQAMGWHADAMLAQRSDLVMAPETVIPLLPEQLPDNFWPPLVRHFQQGGTAALFGVPLGSFKAGYTNSVVGISAGTVQQPGGYYRYNKHHLVPFGEFIPWGFRWFVDLMQMPLGDFTRGPANAPSFEVKGQWVAPNICYEDLFGEDLAARFTQGPTPPPTILANVSNLAWFGEEVIIFQHLQIARLRSLEFQRPSLRATNTGATVVIDHRGQVVAMQPPNTRGVLQASVQGTQGLTPFARWAGPFGLWPLIAAALALLLALVWRPVK</sequence>
<feature type="transmembrane region" description="Helical" evidence="9">
    <location>
        <begin position="131"/>
        <end position="154"/>
    </location>
</feature>
<feature type="transmembrane region" description="Helical" evidence="9">
    <location>
        <begin position="64"/>
        <end position="83"/>
    </location>
</feature>
<organism evidence="11 12">
    <name type="scientific">Aquabacterium lacunae</name>
    <dbReference type="NCBI Taxonomy" id="2528630"/>
    <lineage>
        <taxon>Bacteria</taxon>
        <taxon>Pseudomonadati</taxon>
        <taxon>Pseudomonadota</taxon>
        <taxon>Betaproteobacteria</taxon>
        <taxon>Burkholderiales</taxon>
        <taxon>Aquabacterium</taxon>
    </lineage>
</organism>
<evidence type="ECO:0000256" key="5">
    <source>
        <dbReference type="ARBA" id="ARBA00022692"/>
    </source>
</evidence>
<feature type="domain" description="CN hydrolase" evidence="10">
    <location>
        <begin position="236"/>
        <end position="482"/>
    </location>
</feature>
<comment type="caution">
    <text evidence="11">The sequence shown here is derived from an EMBL/GenBank/DDBJ whole genome shotgun (WGS) entry which is preliminary data.</text>
</comment>
<keyword evidence="7 9" id="KW-0472">Membrane</keyword>
<evidence type="ECO:0000256" key="1">
    <source>
        <dbReference type="ARBA" id="ARBA00004651"/>
    </source>
</evidence>
<keyword evidence="3 9" id="KW-1003">Cell membrane</keyword>
<evidence type="ECO:0000313" key="12">
    <source>
        <dbReference type="Proteomes" id="UP000292120"/>
    </source>
</evidence>
<evidence type="ECO:0000256" key="8">
    <source>
        <dbReference type="ARBA" id="ARBA00023315"/>
    </source>
</evidence>
<gene>
    <name evidence="9 11" type="primary">lnt</name>
    <name evidence="11" type="ORF">EYS42_04645</name>
</gene>
<dbReference type="RefSeq" id="WP_130966701.1">
    <property type="nucleotide sequence ID" value="NZ_SIXI01000002.1"/>
</dbReference>
<name>A0A4Q9H5A0_9BURK</name>
<dbReference type="NCBIfam" id="TIGR00546">
    <property type="entry name" value="lnt"/>
    <property type="match status" value="1"/>
</dbReference>
<dbReference type="EC" id="2.3.1.269" evidence="9"/>
<dbReference type="InterPro" id="IPR003010">
    <property type="entry name" value="C-N_Hydrolase"/>
</dbReference>
<dbReference type="SUPFAM" id="SSF56317">
    <property type="entry name" value="Carbon-nitrogen hydrolase"/>
    <property type="match status" value="1"/>
</dbReference>
<evidence type="ECO:0000256" key="4">
    <source>
        <dbReference type="ARBA" id="ARBA00022679"/>
    </source>
</evidence>
<keyword evidence="12" id="KW-1185">Reference proteome</keyword>
<dbReference type="GO" id="GO:0042158">
    <property type="term" value="P:lipoprotein biosynthetic process"/>
    <property type="evidence" value="ECO:0007669"/>
    <property type="project" value="UniProtKB-UniRule"/>
</dbReference>
<evidence type="ECO:0000313" key="11">
    <source>
        <dbReference type="EMBL" id="TBO32487.1"/>
    </source>
</evidence>